<dbReference type="SUPFAM" id="SSF55729">
    <property type="entry name" value="Acyl-CoA N-acyltransferases (Nat)"/>
    <property type="match status" value="1"/>
</dbReference>
<organism evidence="2 3">
    <name type="scientific">Saxophila tyrrhenica</name>
    <dbReference type="NCBI Taxonomy" id="1690608"/>
    <lineage>
        <taxon>Eukaryota</taxon>
        <taxon>Fungi</taxon>
        <taxon>Dikarya</taxon>
        <taxon>Ascomycota</taxon>
        <taxon>Pezizomycotina</taxon>
        <taxon>Dothideomycetes</taxon>
        <taxon>Dothideomycetidae</taxon>
        <taxon>Mycosphaerellales</taxon>
        <taxon>Extremaceae</taxon>
        <taxon>Saxophila</taxon>
    </lineage>
</organism>
<accession>A0AAV9PDL9</accession>
<proteinExistence type="predicted"/>
<feature type="domain" description="N-acetyltransferase" evidence="1">
    <location>
        <begin position="14"/>
        <end position="179"/>
    </location>
</feature>
<dbReference type="EMBL" id="JAVRRT010000005">
    <property type="protein sequence ID" value="KAK5171780.1"/>
    <property type="molecule type" value="Genomic_DNA"/>
</dbReference>
<dbReference type="GO" id="GO:0016747">
    <property type="term" value="F:acyltransferase activity, transferring groups other than amino-acyl groups"/>
    <property type="evidence" value="ECO:0007669"/>
    <property type="project" value="InterPro"/>
</dbReference>
<dbReference type="CDD" id="cd04301">
    <property type="entry name" value="NAT_SF"/>
    <property type="match status" value="1"/>
</dbReference>
<dbReference type="InterPro" id="IPR000182">
    <property type="entry name" value="GNAT_dom"/>
</dbReference>
<dbReference type="RefSeq" id="XP_064660624.1">
    <property type="nucleotide sequence ID" value="XM_064800673.1"/>
</dbReference>
<dbReference type="AlphaFoldDB" id="A0AAV9PDL9"/>
<dbReference type="PANTHER" id="PTHR43415:SF3">
    <property type="entry name" value="GNAT-FAMILY ACETYLTRANSFERASE"/>
    <property type="match status" value="1"/>
</dbReference>
<evidence type="ECO:0000313" key="3">
    <source>
        <dbReference type="Proteomes" id="UP001337655"/>
    </source>
</evidence>
<dbReference type="Gene3D" id="3.40.630.30">
    <property type="match status" value="1"/>
</dbReference>
<sequence>MSQNQPNPFHSSRLIYRALESTDEPFIHTLESEPQGFINSQLALKKPQSTRETKKHFEHYTEKCILGCAICLPGEGENDAPKPIGVICLEPLEPENAHHRHTDMGLGLLPDYQGKGYGSEAIEWALQWAFLDAGLHRVGIKAFQYNTGARKLYEKLGFKLEGTAREIWWHAGRWWDDVQFGMLEKEWRERREGRVE</sequence>
<evidence type="ECO:0000259" key="1">
    <source>
        <dbReference type="PROSITE" id="PS51186"/>
    </source>
</evidence>
<dbReference type="Proteomes" id="UP001337655">
    <property type="component" value="Unassembled WGS sequence"/>
</dbReference>
<dbReference type="Pfam" id="PF13302">
    <property type="entry name" value="Acetyltransf_3"/>
    <property type="match status" value="1"/>
</dbReference>
<dbReference type="GeneID" id="89924763"/>
<dbReference type="PANTHER" id="PTHR43415">
    <property type="entry name" value="SPERMIDINE N(1)-ACETYLTRANSFERASE"/>
    <property type="match status" value="1"/>
</dbReference>
<gene>
    <name evidence="2" type="ORF">LTR77_003416</name>
</gene>
<keyword evidence="3" id="KW-1185">Reference proteome</keyword>
<dbReference type="PROSITE" id="PS51186">
    <property type="entry name" value="GNAT"/>
    <property type="match status" value="1"/>
</dbReference>
<protein>
    <recommendedName>
        <fullName evidence="1">N-acetyltransferase domain-containing protein</fullName>
    </recommendedName>
</protein>
<dbReference type="InterPro" id="IPR016181">
    <property type="entry name" value="Acyl_CoA_acyltransferase"/>
</dbReference>
<name>A0AAV9PDL9_9PEZI</name>
<evidence type="ECO:0000313" key="2">
    <source>
        <dbReference type="EMBL" id="KAK5171780.1"/>
    </source>
</evidence>
<reference evidence="2 3" key="1">
    <citation type="submission" date="2023-08" db="EMBL/GenBank/DDBJ databases">
        <title>Black Yeasts Isolated from many extreme environments.</title>
        <authorList>
            <person name="Coleine C."/>
            <person name="Stajich J.E."/>
            <person name="Selbmann L."/>
        </authorList>
    </citation>
    <scope>NUCLEOTIDE SEQUENCE [LARGE SCALE GENOMIC DNA]</scope>
    <source>
        <strain evidence="2 3">CCFEE 5935</strain>
    </source>
</reference>
<comment type="caution">
    <text evidence="2">The sequence shown here is derived from an EMBL/GenBank/DDBJ whole genome shotgun (WGS) entry which is preliminary data.</text>
</comment>